<evidence type="ECO:0000256" key="1">
    <source>
        <dbReference type="SAM" id="Phobius"/>
    </source>
</evidence>
<comment type="caution">
    <text evidence="2">The sequence shown here is derived from an EMBL/GenBank/DDBJ whole genome shotgun (WGS) entry which is preliminary data.</text>
</comment>
<sequence length="287" mass="31392">MRNSKVIPFGPFIYSLRGPFCICTILMVLIVATSLVVFNRSATSNPTFADNVSSLFAGMPQISQSISSNAAMPKIKIPFAWLILVLLPHLLCFLAVSRSLRKDMYLVMSSSKSFYPILLTVSCVTATVLYWIIAGVVILLFTLLHGGEILSSTTISLEILEGFDASTLPANTVSIVPLMGSLFISSLSLITLQCSAGLFIKEWPPLFLIISWIVSSIFKLHPLLIGNYMMFSRSSLYIDSTSREIVEGNLCAGVNPLCTLAFCIGSLGIFLYLSLSRFKNIDQFGGE</sequence>
<proteinExistence type="predicted"/>
<keyword evidence="1" id="KW-1133">Transmembrane helix</keyword>
<evidence type="ECO:0000313" key="2">
    <source>
        <dbReference type="EMBL" id="MBF4802287.1"/>
    </source>
</evidence>
<name>A0A9D5X9D8_9ACTN</name>
<reference evidence="2" key="1">
    <citation type="submission" date="2020-04" db="EMBL/GenBank/DDBJ databases">
        <title>Deep metagenomics examines the oral microbiome during advanced dental caries in children, revealing novel taxa and co-occurrences with host molecules.</title>
        <authorList>
            <person name="Baker J.L."/>
            <person name="Morton J.T."/>
            <person name="Dinis M."/>
            <person name="Alvarez R."/>
            <person name="Tran N.C."/>
            <person name="Knight R."/>
            <person name="Edlund A."/>
        </authorList>
    </citation>
    <scope>NUCLEOTIDE SEQUENCE</scope>
    <source>
        <strain evidence="2">JCVI_3_bin.11</strain>
    </source>
</reference>
<feature type="transmembrane region" description="Helical" evidence="1">
    <location>
        <begin position="77"/>
        <end position="96"/>
    </location>
</feature>
<gene>
    <name evidence="2" type="ORF">HXK24_00420</name>
</gene>
<feature type="transmembrane region" description="Helical" evidence="1">
    <location>
        <begin position="175"/>
        <end position="199"/>
    </location>
</feature>
<feature type="transmembrane region" description="Helical" evidence="1">
    <location>
        <begin position="250"/>
        <end position="273"/>
    </location>
</feature>
<keyword evidence="1" id="KW-0472">Membrane</keyword>
<feature type="transmembrane region" description="Helical" evidence="1">
    <location>
        <begin position="12"/>
        <end position="38"/>
    </location>
</feature>
<dbReference type="AlphaFoldDB" id="A0A9D5X9D8"/>
<accession>A0A9D5X9D8</accession>
<keyword evidence="1" id="KW-0812">Transmembrane</keyword>
<protein>
    <submittedName>
        <fullName evidence="2">Uncharacterized protein</fullName>
    </submittedName>
</protein>
<evidence type="ECO:0000313" key="3">
    <source>
        <dbReference type="Proteomes" id="UP000787322"/>
    </source>
</evidence>
<feature type="transmembrane region" description="Helical" evidence="1">
    <location>
        <begin position="206"/>
        <end position="230"/>
    </location>
</feature>
<organism evidence="2 3">
    <name type="scientific">Lancefieldella parvula</name>
    <dbReference type="NCBI Taxonomy" id="1382"/>
    <lineage>
        <taxon>Bacteria</taxon>
        <taxon>Bacillati</taxon>
        <taxon>Actinomycetota</taxon>
        <taxon>Coriobacteriia</taxon>
        <taxon>Coriobacteriales</taxon>
        <taxon>Atopobiaceae</taxon>
        <taxon>Lancefieldella</taxon>
    </lineage>
</organism>
<dbReference type="Proteomes" id="UP000787322">
    <property type="component" value="Unassembled WGS sequence"/>
</dbReference>
<feature type="transmembrane region" description="Helical" evidence="1">
    <location>
        <begin position="117"/>
        <end position="144"/>
    </location>
</feature>
<dbReference type="EMBL" id="JABZGU010000004">
    <property type="protein sequence ID" value="MBF4802287.1"/>
    <property type="molecule type" value="Genomic_DNA"/>
</dbReference>